<evidence type="ECO:0000313" key="3">
    <source>
        <dbReference type="EMBL" id="KAF5893676.1"/>
    </source>
</evidence>
<feature type="region of interest" description="Disordered" evidence="1">
    <location>
        <begin position="264"/>
        <end position="329"/>
    </location>
</feature>
<keyword evidence="4" id="KW-1185">Reference proteome</keyword>
<dbReference type="GO" id="GO:0051754">
    <property type="term" value="P:meiotic sister chromatid cohesion, centromeric"/>
    <property type="evidence" value="ECO:0007669"/>
    <property type="project" value="TreeGrafter"/>
</dbReference>
<dbReference type="FunFam" id="1.25.40.430:FF:000003">
    <property type="entry name" value="Checkpoint serine/threonine-protein kinase BUB1"/>
    <property type="match status" value="1"/>
</dbReference>
<protein>
    <submittedName>
        <fullName evidence="3">Mitotic checkpoint serine/threonine-protein kinase BUB1 beta</fullName>
    </submittedName>
</protein>
<evidence type="ECO:0000259" key="2">
    <source>
        <dbReference type="PROSITE" id="PS51489"/>
    </source>
</evidence>
<keyword evidence="3" id="KW-0418">Kinase</keyword>
<dbReference type="InterPro" id="IPR013212">
    <property type="entry name" value="Mad3/Bub1_I"/>
</dbReference>
<feature type="domain" description="BUB1 N-terminal" evidence="2">
    <location>
        <begin position="49"/>
        <end position="210"/>
    </location>
</feature>
<proteinExistence type="predicted"/>
<dbReference type="Proteomes" id="UP000727407">
    <property type="component" value="Unassembled WGS sequence"/>
</dbReference>
<dbReference type="SMART" id="SM00777">
    <property type="entry name" value="Mad3_BUB1_I"/>
    <property type="match status" value="1"/>
</dbReference>
<evidence type="ECO:0000256" key="1">
    <source>
        <dbReference type="SAM" id="MobiDB-lite"/>
    </source>
</evidence>
<dbReference type="PROSITE" id="PS51489">
    <property type="entry name" value="BUB1_N"/>
    <property type="match status" value="1"/>
</dbReference>
<accession>A0A8J4TX28</accession>
<name>A0A8J4TX28_CLAMG</name>
<dbReference type="EMBL" id="QNUK01000420">
    <property type="protein sequence ID" value="KAF5893676.1"/>
    <property type="molecule type" value="Genomic_DNA"/>
</dbReference>
<dbReference type="PANTHER" id="PTHR14030">
    <property type="entry name" value="MITOTIC CHECKPOINT SERINE/THREONINE-PROTEIN KINASE BUB1"/>
    <property type="match status" value="1"/>
</dbReference>
<sequence length="329" mass="37774">MAEGEVEWELCKENIQPLRRGRAISALHQALAQQQEGTTSAINQQKQAYELELRMYDGDDPLDVWDRYMKWIEQTYPQGGKESGLTILLERAVMKFTEEKKYYNDSRYIDLWIKFAENSSDPLDVYRYMQAQGIGTMQASFYIAWSEEYEKRGNPRLADNIFQEGLKCRAEPLDRLQQFHKALQARVCRQMMTSVNDQDTDDEGSEPQRASLTELKAKGKKKAVAPINRATGTVGYTRGLQFKQPAAPSQNSRLVIFDENKEHPEPQELKLESWASHPTAKAKENEQKPDKWANAKLPQKSRFGYSVVAPPPKPTFQPFVEESDHPPVV</sequence>
<dbReference type="AlphaFoldDB" id="A0A8J4TX28"/>
<gene>
    <name evidence="3" type="primary">bub1bb</name>
    <name evidence="3" type="ORF">DAT39_016618</name>
</gene>
<dbReference type="PANTHER" id="PTHR14030:SF25">
    <property type="entry name" value="MITOTIC CHECKPOINT SERINE_THREONINE-PROTEIN KINASE BUB1 BETA"/>
    <property type="match status" value="1"/>
</dbReference>
<evidence type="ECO:0000313" key="4">
    <source>
        <dbReference type="Proteomes" id="UP000727407"/>
    </source>
</evidence>
<dbReference type="InterPro" id="IPR015661">
    <property type="entry name" value="Bub1/Mad3"/>
</dbReference>
<comment type="caution">
    <text evidence="3">The sequence shown here is derived from an EMBL/GenBank/DDBJ whole genome shotgun (WGS) entry which is preliminary data.</text>
</comment>
<dbReference type="OrthoDB" id="248495at2759"/>
<organism evidence="3 4">
    <name type="scientific">Clarias magur</name>
    <name type="common">Asian catfish</name>
    <name type="synonym">Macropteronotus magur</name>
    <dbReference type="NCBI Taxonomy" id="1594786"/>
    <lineage>
        <taxon>Eukaryota</taxon>
        <taxon>Metazoa</taxon>
        <taxon>Chordata</taxon>
        <taxon>Craniata</taxon>
        <taxon>Vertebrata</taxon>
        <taxon>Euteleostomi</taxon>
        <taxon>Actinopterygii</taxon>
        <taxon>Neopterygii</taxon>
        <taxon>Teleostei</taxon>
        <taxon>Ostariophysi</taxon>
        <taxon>Siluriformes</taxon>
        <taxon>Clariidae</taxon>
        <taxon>Clarias</taxon>
    </lineage>
</organism>
<dbReference type="GO" id="GO:0007094">
    <property type="term" value="P:mitotic spindle assembly checkpoint signaling"/>
    <property type="evidence" value="ECO:0007669"/>
    <property type="project" value="InterPro"/>
</dbReference>
<reference evidence="3" key="1">
    <citation type="submission" date="2020-07" db="EMBL/GenBank/DDBJ databases">
        <title>Clarias magur genome sequencing, assembly and annotation.</title>
        <authorList>
            <person name="Kushwaha B."/>
            <person name="Kumar R."/>
            <person name="Das P."/>
            <person name="Joshi C.G."/>
            <person name="Kumar D."/>
            <person name="Nagpure N.S."/>
            <person name="Pandey M."/>
            <person name="Agarwal S."/>
            <person name="Srivastava S."/>
            <person name="Singh M."/>
            <person name="Sahoo L."/>
            <person name="Jayasankar P."/>
            <person name="Meher P.K."/>
            <person name="Koringa P.G."/>
            <person name="Iquebal M.A."/>
            <person name="Das S.P."/>
            <person name="Bit A."/>
            <person name="Patnaik S."/>
            <person name="Patel N."/>
            <person name="Shah T.M."/>
            <person name="Hinsu A."/>
            <person name="Jena J.K."/>
        </authorList>
    </citation>
    <scope>NUCLEOTIDE SEQUENCE</scope>
    <source>
        <strain evidence="3">CIFAMagur01</strain>
        <tissue evidence="3">Testis</tissue>
    </source>
</reference>
<feature type="non-terminal residue" evidence="3">
    <location>
        <position position="1"/>
    </location>
</feature>
<dbReference type="GO" id="GO:0004672">
    <property type="term" value="F:protein kinase activity"/>
    <property type="evidence" value="ECO:0007669"/>
    <property type="project" value="TreeGrafter"/>
</dbReference>
<keyword evidence="3" id="KW-0808">Transferase</keyword>
<dbReference type="Gene3D" id="1.25.40.430">
    <property type="match status" value="1"/>
</dbReference>
<dbReference type="GO" id="GO:0005634">
    <property type="term" value="C:nucleus"/>
    <property type="evidence" value="ECO:0007669"/>
    <property type="project" value="TreeGrafter"/>
</dbReference>
<dbReference type="Pfam" id="PF08311">
    <property type="entry name" value="Mad3_BUB1_I"/>
    <property type="match status" value="1"/>
</dbReference>
<feature type="compositionally biased region" description="Basic and acidic residues" evidence="1">
    <location>
        <begin position="281"/>
        <end position="293"/>
    </location>
</feature>